<dbReference type="InterPro" id="IPR016181">
    <property type="entry name" value="Acyl_CoA_acyltransferase"/>
</dbReference>
<keyword evidence="3" id="KW-1185">Reference proteome</keyword>
<dbReference type="PROSITE" id="PS51186">
    <property type="entry name" value="GNAT"/>
    <property type="match status" value="1"/>
</dbReference>
<dbReference type="Proteomes" id="UP000515563">
    <property type="component" value="Chromosome"/>
</dbReference>
<dbReference type="KEGG" id="kqi:F1D05_19900"/>
<dbReference type="AlphaFoldDB" id="A0A7G6X0K3"/>
<sequence>MTEIEVRRAKPDDAEALVRLRALMLEAMGTDTGGPDAPWREVALSYFRDGLSSPETFAAFVVDDPEAGVVAGAAGHCNAHPPSPKDLSTQRGSLYNVSTEPAFRRRGLARACVVALLTWYRDETTAGQIDLHATPDGSPLYLSLGFTPSNYQTQRLAITR</sequence>
<dbReference type="Gene3D" id="3.40.630.30">
    <property type="match status" value="1"/>
</dbReference>
<dbReference type="CDD" id="cd04301">
    <property type="entry name" value="NAT_SF"/>
    <property type="match status" value="1"/>
</dbReference>
<dbReference type="EMBL" id="CP043661">
    <property type="protein sequence ID" value="QNE19768.1"/>
    <property type="molecule type" value="Genomic_DNA"/>
</dbReference>
<dbReference type="InterPro" id="IPR000182">
    <property type="entry name" value="GNAT_dom"/>
</dbReference>
<dbReference type="SUPFAM" id="SSF55729">
    <property type="entry name" value="Acyl-CoA N-acyltransferases (Nat)"/>
    <property type="match status" value="1"/>
</dbReference>
<reference evidence="2 3" key="2">
    <citation type="journal article" date="2020" name="Microbiol. Resour. Announc.">
        <title>Antarctic desert soil bacteria exhibit high novel natural product potential, evaluated through long-read genome sequencing and comparative genomics.</title>
        <authorList>
            <person name="Benaud N."/>
            <person name="Edwards R.J."/>
            <person name="Amos T.G."/>
            <person name="D'Agostino P.M."/>
            <person name="Gutierrez-Chavez C."/>
            <person name="Montgomery K."/>
            <person name="Nicetic I."/>
            <person name="Ferrari B.C."/>
        </authorList>
    </citation>
    <scope>NUCLEOTIDE SEQUENCE [LARGE SCALE GENOMIC DNA]</scope>
    <source>
        <strain evidence="2 3">SPB151</strain>
    </source>
</reference>
<evidence type="ECO:0000313" key="3">
    <source>
        <dbReference type="Proteomes" id="UP000515563"/>
    </source>
</evidence>
<dbReference type="GO" id="GO:0016747">
    <property type="term" value="F:acyltransferase activity, transferring groups other than amino-acyl groups"/>
    <property type="evidence" value="ECO:0007669"/>
    <property type="project" value="InterPro"/>
</dbReference>
<keyword evidence="2" id="KW-0808">Transferase</keyword>
<gene>
    <name evidence="2" type="ORF">F1D05_19900</name>
</gene>
<accession>A0A7G6X0K3</accession>
<protein>
    <submittedName>
        <fullName evidence="2">GNAT family N-acetyltransferase</fullName>
    </submittedName>
</protein>
<proteinExistence type="predicted"/>
<reference evidence="3" key="1">
    <citation type="submission" date="2019-09" db="EMBL/GenBank/DDBJ databases">
        <title>Antimicrobial potential of Antarctic Bacteria.</title>
        <authorList>
            <person name="Benaud N."/>
            <person name="Edwards R.J."/>
            <person name="Ferrari B.C."/>
        </authorList>
    </citation>
    <scope>NUCLEOTIDE SEQUENCE [LARGE SCALE GENOMIC DNA]</scope>
    <source>
        <strain evidence="3">SPB151</strain>
    </source>
</reference>
<evidence type="ECO:0000259" key="1">
    <source>
        <dbReference type="PROSITE" id="PS51186"/>
    </source>
</evidence>
<dbReference type="RefSeq" id="WP_185441708.1">
    <property type="nucleotide sequence ID" value="NZ_CP043661.1"/>
</dbReference>
<dbReference type="Pfam" id="PF00583">
    <property type="entry name" value="Acetyltransf_1"/>
    <property type="match status" value="1"/>
</dbReference>
<evidence type="ECO:0000313" key="2">
    <source>
        <dbReference type="EMBL" id="QNE19768.1"/>
    </source>
</evidence>
<organism evidence="2 3">
    <name type="scientific">Kribbella qitaiheensis</name>
    <dbReference type="NCBI Taxonomy" id="1544730"/>
    <lineage>
        <taxon>Bacteria</taxon>
        <taxon>Bacillati</taxon>
        <taxon>Actinomycetota</taxon>
        <taxon>Actinomycetes</taxon>
        <taxon>Propionibacteriales</taxon>
        <taxon>Kribbellaceae</taxon>
        <taxon>Kribbella</taxon>
    </lineage>
</organism>
<feature type="domain" description="N-acetyltransferase" evidence="1">
    <location>
        <begin position="4"/>
        <end position="160"/>
    </location>
</feature>
<name>A0A7G6X0K3_9ACTN</name>